<reference evidence="7" key="1">
    <citation type="submission" date="2022-04" db="EMBL/GenBank/DDBJ databases">
        <title>Roseomonas acroporae sp. nov., isolated from coral Acropora digitifera.</title>
        <authorList>
            <person name="Sun H."/>
        </authorList>
    </citation>
    <scope>NUCLEOTIDE SEQUENCE</scope>
    <source>
        <strain evidence="7">NAR14</strain>
    </source>
</reference>
<feature type="region of interest" description="Disordered" evidence="5">
    <location>
        <begin position="161"/>
        <end position="194"/>
    </location>
</feature>
<comment type="caution">
    <text evidence="7">The sequence shown here is derived from an EMBL/GenBank/DDBJ whole genome shotgun (WGS) entry which is preliminary data.</text>
</comment>
<name>A0A9X2BSW9_9PROT</name>
<dbReference type="Proteomes" id="UP001139516">
    <property type="component" value="Unassembled WGS sequence"/>
</dbReference>
<dbReference type="InterPro" id="IPR052719">
    <property type="entry name" value="CvpA-like"/>
</dbReference>
<dbReference type="PANTHER" id="PTHR36926">
    <property type="entry name" value="COLICIN V PRODUCTION PROTEIN"/>
    <property type="match status" value="1"/>
</dbReference>
<comment type="subcellular location">
    <subcellularLocation>
        <location evidence="1">Membrane</location>
        <topology evidence="1">Multi-pass membrane protein</topology>
    </subcellularLocation>
</comment>
<evidence type="ECO:0000256" key="3">
    <source>
        <dbReference type="ARBA" id="ARBA00022989"/>
    </source>
</evidence>
<dbReference type="GO" id="GO:0009403">
    <property type="term" value="P:toxin biosynthetic process"/>
    <property type="evidence" value="ECO:0007669"/>
    <property type="project" value="InterPro"/>
</dbReference>
<sequence>MTWVDGAVLAVLAVSALLAFLRGFVSEVLGIGAWVGAALAGLAARPSLQPRLEPYIDPPWLAGVVAGAIVFLVVLVVLKVIISVVAGLVQDSVLGGPDRALGLVFGIARGALLVVVAYIAAVHFIPATERWPEAVLQSRSLPLAADGASWLVAQLPPDIRPQLGLPPGSAPGAPPGGQAPSADDLFRPPARNRL</sequence>
<organism evidence="7 8">
    <name type="scientific">Roseomonas acroporae</name>
    <dbReference type="NCBI Taxonomy" id="2937791"/>
    <lineage>
        <taxon>Bacteria</taxon>
        <taxon>Pseudomonadati</taxon>
        <taxon>Pseudomonadota</taxon>
        <taxon>Alphaproteobacteria</taxon>
        <taxon>Acetobacterales</taxon>
        <taxon>Roseomonadaceae</taxon>
        <taxon>Roseomonas</taxon>
    </lineage>
</organism>
<keyword evidence="4 6" id="KW-0472">Membrane</keyword>
<evidence type="ECO:0000256" key="5">
    <source>
        <dbReference type="SAM" id="MobiDB-lite"/>
    </source>
</evidence>
<dbReference type="EMBL" id="JALPRX010000022">
    <property type="protein sequence ID" value="MCK8783988.1"/>
    <property type="molecule type" value="Genomic_DNA"/>
</dbReference>
<dbReference type="PANTHER" id="PTHR36926:SF1">
    <property type="entry name" value="COLICIN V PRODUCTION PROTEIN"/>
    <property type="match status" value="1"/>
</dbReference>
<dbReference type="GO" id="GO:0016020">
    <property type="term" value="C:membrane"/>
    <property type="evidence" value="ECO:0007669"/>
    <property type="project" value="UniProtKB-SubCell"/>
</dbReference>
<dbReference type="Pfam" id="PF02674">
    <property type="entry name" value="Colicin_V"/>
    <property type="match status" value="1"/>
</dbReference>
<proteinExistence type="predicted"/>
<accession>A0A9X2BSW9</accession>
<dbReference type="AlphaFoldDB" id="A0A9X2BSW9"/>
<feature type="transmembrane region" description="Helical" evidence="6">
    <location>
        <begin position="31"/>
        <end position="48"/>
    </location>
</feature>
<feature type="transmembrane region" description="Helical" evidence="6">
    <location>
        <begin position="60"/>
        <end position="88"/>
    </location>
</feature>
<dbReference type="RefSeq" id="WP_248666106.1">
    <property type="nucleotide sequence ID" value="NZ_JALPRX010000022.1"/>
</dbReference>
<evidence type="ECO:0000256" key="4">
    <source>
        <dbReference type="ARBA" id="ARBA00023136"/>
    </source>
</evidence>
<evidence type="ECO:0000256" key="6">
    <source>
        <dbReference type="SAM" id="Phobius"/>
    </source>
</evidence>
<evidence type="ECO:0000313" key="7">
    <source>
        <dbReference type="EMBL" id="MCK8783988.1"/>
    </source>
</evidence>
<keyword evidence="8" id="KW-1185">Reference proteome</keyword>
<evidence type="ECO:0000256" key="2">
    <source>
        <dbReference type="ARBA" id="ARBA00022692"/>
    </source>
</evidence>
<evidence type="ECO:0000313" key="8">
    <source>
        <dbReference type="Proteomes" id="UP001139516"/>
    </source>
</evidence>
<protein>
    <submittedName>
        <fullName evidence="7">CvpA family protein</fullName>
    </submittedName>
</protein>
<gene>
    <name evidence="7" type="ORF">M0638_06290</name>
</gene>
<keyword evidence="3 6" id="KW-1133">Transmembrane helix</keyword>
<dbReference type="InterPro" id="IPR003825">
    <property type="entry name" value="Colicin-V_CvpA"/>
</dbReference>
<feature type="transmembrane region" description="Helical" evidence="6">
    <location>
        <begin position="100"/>
        <end position="121"/>
    </location>
</feature>
<evidence type="ECO:0000256" key="1">
    <source>
        <dbReference type="ARBA" id="ARBA00004141"/>
    </source>
</evidence>
<keyword evidence="2 6" id="KW-0812">Transmembrane</keyword>